<dbReference type="PANTHER" id="PTHR43240:SF7">
    <property type="entry name" value="BLR7284 PROTEIN"/>
    <property type="match status" value="1"/>
</dbReference>
<accession>A0ABY7NVM4</accession>
<dbReference type="Gene3D" id="3.10.129.10">
    <property type="entry name" value="Hotdog Thioesterase"/>
    <property type="match status" value="1"/>
</dbReference>
<evidence type="ECO:0000313" key="2">
    <source>
        <dbReference type="EMBL" id="WBO24703.1"/>
    </source>
</evidence>
<dbReference type="SUPFAM" id="SSF54637">
    <property type="entry name" value="Thioesterase/thiol ester dehydrase-isomerase"/>
    <property type="match status" value="1"/>
</dbReference>
<keyword evidence="3" id="KW-1185">Reference proteome</keyword>
<dbReference type="InterPro" id="IPR029069">
    <property type="entry name" value="HotDog_dom_sf"/>
</dbReference>
<dbReference type="CDD" id="cd03443">
    <property type="entry name" value="PaaI_thioesterase"/>
    <property type="match status" value="1"/>
</dbReference>
<sequence length="130" mass="14194">MVATFGHNGALGCRFLEHGADWAELALDYREDLIGDEETGVLASGPIIALMDMATSMSVWIRRGAFRPQATLDLRIDYLRGAVPGRTVIGRGECYRLSRRVAFVRGQAHDGDPADPIAHVTGTFMMTDEA</sequence>
<dbReference type="PANTHER" id="PTHR43240">
    <property type="entry name" value="1,4-DIHYDROXY-2-NAPHTHOYL-COA THIOESTERASE 1"/>
    <property type="match status" value="1"/>
</dbReference>
<protein>
    <submittedName>
        <fullName evidence="2">PaaI family thioesterase</fullName>
    </submittedName>
</protein>
<gene>
    <name evidence="2" type="ORF">PBT88_19105</name>
</gene>
<dbReference type="Proteomes" id="UP001210865">
    <property type="component" value="Chromosome"/>
</dbReference>
<dbReference type="EMBL" id="CP115174">
    <property type="protein sequence ID" value="WBO24703.1"/>
    <property type="molecule type" value="Genomic_DNA"/>
</dbReference>
<name>A0ABY7NVM4_9SPHN</name>
<dbReference type="InterPro" id="IPR006683">
    <property type="entry name" value="Thioestr_dom"/>
</dbReference>
<reference evidence="2 3" key="1">
    <citation type="submission" date="2022-12" db="EMBL/GenBank/DDBJ databases">
        <title>Sphingomonas abieness sp. nov., an endophytic bacterium isolated from Abies koreana.</title>
        <authorList>
            <person name="Jiang L."/>
            <person name="Lee J."/>
        </authorList>
    </citation>
    <scope>NUCLEOTIDE SEQUENCE [LARGE SCALE GENOMIC DNA]</scope>
    <source>
        <strain evidence="3">PAMB 00755</strain>
    </source>
</reference>
<evidence type="ECO:0000313" key="3">
    <source>
        <dbReference type="Proteomes" id="UP001210865"/>
    </source>
</evidence>
<proteinExistence type="predicted"/>
<evidence type="ECO:0000259" key="1">
    <source>
        <dbReference type="Pfam" id="PF03061"/>
    </source>
</evidence>
<dbReference type="Pfam" id="PF03061">
    <property type="entry name" value="4HBT"/>
    <property type="match status" value="1"/>
</dbReference>
<organism evidence="2 3">
    <name type="scientific">Sphingomonas abietis</name>
    <dbReference type="NCBI Taxonomy" id="3012344"/>
    <lineage>
        <taxon>Bacteria</taxon>
        <taxon>Pseudomonadati</taxon>
        <taxon>Pseudomonadota</taxon>
        <taxon>Alphaproteobacteria</taxon>
        <taxon>Sphingomonadales</taxon>
        <taxon>Sphingomonadaceae</taxon>
        <taxon>Sphingomonas</taxon>
    </lineage>
</organism>
<feature type="domain" description="Thioesterase" evidence="1">
    <location>
        <begin position="40"/>
        <end position="114"/>
    </location>
</feature>